<keyword evidence="4" id="KW-1185">Reference proteome</keyword>
<dbReference type="AlphaFoldDB" id="D7FK92"/>
<name>D7FK92_ECTSI</name>
<dbReference type="EMBL" id="FN649737">
    <property type="protein sequence ID" value="CBJ29297.1"/>
    <property type="molecule type" value="Genomic_DNA"/>
</dbReference>
<dbReference type="PANTHER" id="PTHR33768:SF3">
    <property type="entry name" value="MIP11318P"/>
    <property type="match status" value="1"/>
</dbReference>
<feature type="compositionally biased region" description="Basic residues" evidence="2">
    <location>
        <begin position="551"/>
        <end position="565"/>
    </location>
</feature>
<feature type="compositionally biased region" description="Polar residues" evidence="2">
    <location>
        <begin position="187"/>
        <end position="203"/>
    </location>
</feature>
<dbReference type="InterPro" id="IPR029488">
    <property type="entry name" value="Hmw/CFAP97"/>
</dbReference>
<feature type="compositionally biased region" description="Basic and acidic residues" evidence="2">
    <location>
        <begin position="689"/>
        <end position="699"/>
    </location>
</feature>
<dbReference type="InterPro" id="IPR000048">
    <property type="entry name" value="IQ_motif_EF-hand-BS"/>
</dbReference>
<feature type="compositionally biased region" description="Basic and acidic residues" evidence="2">
    <location>
        <begin position="745"/>
        <end position="757"/>
    </location>
</feature>
<evidence type="ECO:0000256" key="1">
    <source>
        <dbReference type="ARBA" id="ARBA00008315"/>
    </source>
</evidence>
<evidence type="ECO:0000313" key="4">
    <source>
        <dbReference type="Proteomes" id="UP000002630"/>
    </source>
</evidence>
<evidence type="ECO:0000313" key="3">
    <source>
        <dbReference type="EMBL" id="CBJ29297.1"/>
    </source>
</evidence>
<gene>
    <name evidence="3" type="ORF">Esi_0142_0043</name>
</gene>
<protein>
    <submittedName>
        <fullName evidence="3">Uncharacterized protein</fullName>
    </submittedName>
</protein>
<feature type="compositionally biased region" description="Basic residues" evidence="2">
    <location>
        <begin position="633"/>
        <end position="642"/>
    </location>
</feature>
<feature type="compositionally biased region" description="Basic and acidic residues" evidence="2">
    <location>
        <begin position="566"/>
        <end position="576"/>
    </location>
</feature>
<feature type="compositionally biased region" description="Low complexity" evidence="2">
    <location>
        <begin position="647"/>
        <end position="663"/>
    </location>
</feature>
<feature type="compositionally biased region" description="Basic and acidic residues" evidence="2">
    <location>
        <begin position="225"/>
        <end position="238"/>
    </location>
</feature>
<dbReference type="EMBL" id="FN648013">
    <property type="protein sequence ID" value="CBJ29297.1"/>
    <property type="molecule type" value="Genomic_DNA"/>
</dbReference>
<feature type="compositionally biased region" description="Low complexity" evidence="2">
    <location>
        <begin position="610"/>
        <end position="621"/>
    </location>
</feature>
<comment type="similarity">
    <text evidence="1">Belongs to the CFAP97 family.</text>
</comment>
<evidence type="ECO:0000256" key="2">
    <source>
        <dbReference type="SAM" id="MobiDB-lite"/>
    </source>
</evidence>
<feature type="region of interest" description="Disordered" evidence="2">
    <location>
        <begin position="404"/>
        <end position="461"/>
    </location>
</feature>
<dbReference type="SMART" id="SM00015">
    <property type="entry name" value="IQ"/>
    <property type="match status" value="4"/>
</dbReference>
<feature type="compositionally biased region" description="Gly residues" evidence="2">
    <location>
        <begin position="241"/>
        <end position="253"/>
    </location>
</feature>
<accession>D7FK92</accession>
<feature type="compositionally biased region" description="Basic and acidic residues" evidence="2">
    <location>
        <begin position="590"/>
        <end position="603"/>
    </location>
</feature>
<dbReference type="PROSITE" id="PS50096">
    <property type="entry name" value="IQ"/>
    <property type="match status" value="3"/>
</dbReference>
<dbReference type="InParanoid" id="D7FK92"/>
<feature type="compositionally biased region" description="Gly residues" evidence="2">
    <location>
        <begin position="667"/>
        <end position="688"/>
    </location>
</feature>
<feature type="region of interest" description="Disordered" evidence="2">
    <location>
        <begin position="122"/>
        <end position="281"/>
    </location>
</feature>
<feature type="region of interest" description="Disordered" evidence="2">
    <location>
        <begin position="551"/>
        <end position="757"/>
    </location>
</feature>
<feature type="compositionally biased region" description="Gly residues" evidence="2">
    <location>
        <begin position="705"/>
        <end position="723"/>
    </location>
</feature>
<dbReference type="InterPro" id="IPR038792">
    <property type="entry name" value="CFAP97D1/2"/>
</dbReference>
<feature type="compositionally biased region" description="Polar residues" evidence="2">
    <location>
        <begin position="270"/>
        <end position="281"/>
    </location>
</feature>
<dbReference type="PANTHER" id="PTHR33768">
    <property type="entry name" value="MIP11318P"/>
    <property type="match status" value="1"/>
</dbReference>
<proteinExistence type="inferred from homology"/>
<dbReference type="Pfam" id="PF13879">
    <property type="entry name" value="Hmw_CFAP97"/>
    <property type="match status" value="1"/>
</dbReference>
<dbReference type="Pfam" id="PF00612">
    <property type="entry name" value="IQ"/>
    <property type="match status" value="2"/>
</dbReference>
<dbReference type="OrthoDB" id="2148418at2759"/>
<feature type="compositionally biased region" description="Gly residues" evidence="2">
    <location>
        <begin position="168"/>
        <end position="184"/>
    </location>
</feature>
<reference evidence="3 4" key="1">
    <citation type="journal article" date="2010" name="Nature">
        <title>The Ectocarpus genome and the independent evolution of multicellularity in brown algae.</title>
        <authorList>
            <person name="Cock J.M."/>
            <person name="Sterck L."/>
            <person name="Rouze P."/>
            <person name="Scornet D."/>
            <person name="Allen A.E."/>
            <person name="Amoutzias G."/>
            <person name="Anthouard V."/>
            <person name="Artiguenave F."/>
            <person name="Aury J.M."/>
            <person name="Badger J.H."/>
            <person name="Beszteri B."/>
            <person name="Billiau K."/>
            <person name="Bonnet E."/>
            <person name="Bothwell J.H."/>
            <person name="Bowler C."/>
            <person name="Boyen C."/>
            <person name="Brownlee C."/>
            <person name="Carrano C.J."/>
            <person name="Charrier B."/>
            <person name="Cho G.Y."/>
            <person name="Coelho S.M."/>
            <person name="Collen J."/>
            <person name="Corre E."/>
            <person name="Da Silva C."/>
            <person name="Delage L."/>
            <person name="Delaroque N."/>
            <person name="Dittami S.M."/>
            <person name="Doulbeau S."/>
            <person name="Elias M."/>
            <person name="Farnham G."/>
            <person name="Gachon C.M."/>
            <person name="Gschloessl B."/>
            <person name="Heesch S."/>
            <person name="Jabbari K."/>
            <person name="Jubin C."/>
            <person name="Kawai H."/>
            <person name="Kimura K."/>
            <person name="Kloareg B."/>
            <person name="Kupper F.C."/>
            <person name="Lang D."/>
            <person name="Le Bail A."/>
            <person name="Leblanc C."/>
            <person name="Lerouge P."/>
            <person name="Lohr M."/>
            <person name="Lopez P.J."/>
            <person name="Martens C."/>
            <person name="Maumus F."/>
            <person name="Michel G."/>
            <person name="Miranda-Saavedra D."/>
            <person name="Morales J."/>
            <person name="Moreau H."/>
            <person name="Motomura T."/>
            <person name="Nagasato C."/>
            <person name="Napoli C.A."/>
            <person name="Nelson D.R."/>
            <person name="Nyvall-Collen P."/>
            <person name="Peters A.F."/>
            <person name="Pommier C."/>
            <person name="Potin P."/>
            <person name="Poulain J."/>
            <person name="Quesneville H."/>
            <person name="Read B."/>
            <person name="Rensing S.A."/>
            <person name="Ritter A."/>
            <person name="Rousvoal S."/>
            <person name="Samanta M."/>
            <person name="Samson G."/>
            <person name="Schroeder D.C."/>
            <person name="Segurens B."/>
            <person name="Strittmatter M."/>
            <person name="Tonon T."/>
            <person name="Tregear J.W."/>
            <person name="Valentin K."/>
            <person name="von Dassow P."/>
            <person name="Yamagishi T."/>
            <person name="Van de Peer Y."/>
            <person name="Wincker P."/>
        </authorList>
    </citation>
    <scope>NUCLEOTIDE SEQUENCE [LARGE SCALE GENOMIC DNA]</scope>
    <source>
        <strain evidence="4">Ec32 / CCAP1310/4</strain>
    </source>
</reference>
<dbReference type="Gene3D" id="1.20.5.190">
    <property type="match status" value="1"/>
</dbReference>
<sequence length="757" mass="79574">MALQSVRGDVDTREPASMKFSRGQLVDMKKLQQEAARAEHVEKCNRKLVDKMMMIMQGLCGTIVSEQTFPDFNPGTLNYRIRQRELVRIDRDNLALMHRLETASSGYNKALVKPKYFRQPHMGLFPRSEQSVKSAGSKSRKRIRPGGPPTAPSCGSEGRAPSPSFRAGCGGDGGGRSDDGGLGWGASVTSALTEPSSFPTTTLGKFHDASSPASVRKNSGGWRESGADAHASELRIDEPGDLGGGDGGGGVDGGSVHPATGLARTPHPPSISSRATCGSLSGKASSKLRKCRRLARPTAAKPGATVFQGGVRIGDDYAIVIVTRATEGFGDNGTQGFRIKAYFPLSVSVYTLGVSAEHLPVFTAGSHTAVRRLFQTGDKSRGKWEGVVACLELRPSTDVAGMRKPVESVQSVEGPTPAPSATATGTRSPAVAVPAPAAAGVPSGGMDGTEERVGAPSTGTAGAATAATVPMAVGVEMVLVPPEDAPVLIVQRLVRGWLSRQQYQSLKRSVIVIQAAIRGWKYRVAKRKHEAATKIAAVSRGKRCRNRVKRERAARGIQKRTRSWLRKRDVEKDRAAKQIQAAVKRRRKRLGQDMRHVVQKEESSFLVEGSSPATSSTAKTPHAGVVGAPGQGRGHKQPRRSPRFAATSTGSNDRSSNNSSGGRQKALGGGGVDDAGIGCSIGVGGGERGAGERESKDTASVRNGAGVGGSTGKSGFQVSGGGASRRDRGKGGASGKNYSSNGIKGKLEVGRLQRRER</sequence>
<feature type="compositionally biased region" description="Low complexity" evidence="2">
    <location>
        <begin position="419"/>
        <end position="441"/>
    </location>
</feature>
<dbReference type="Proteomes" id="UP000002630">
    <property type="component" value="Linkage Group LG12"/>
</dbReference>
<feature type="compositionally biased region" description="Polar residues" evidence="2">
    <location>
        <begin position="128"/>
        <end position="137"/>
    </location>
</feature>
<organism evidence="3 4">
    <name type="scientific">Ectocarpus siliculosus</name>
    <name type="common">Brown alga</name>
    <name type="synonym">Conferva siliculosa</name>
    <dbReference type="NCBI Taxonomy" id="2880"/>
    <lineage>
        <taxon>Eukaryota</taxon>
        <taxon>Sar</taxon>
        <taxon>Stramenopiles</taxon>
        <taxon>Ochrophyta</taxon>
        <taxon>PX clade</taxon>
        <taxon>Phaeophyceae</taxon>
        <taxon>Ectocarpales</taxon>
        <taxon>Ectocarpaceae</taxon>
        <taxon>Ectocarpus</taxon>
    </lineage>
</organism>